<dbReference type="RefSeq" id="WP_121249274.1">
    <property type="nucleotide sequence ID" value="NZ_RBIL01000001.1"/>
</dbReference>
<dbReference type="OrthoDB" id="904022at2"/>
<dbReference type="PANTHER" id="PTHR37494">
    <property type="entry name" value="HEMAGGLUTININ"/>
    <property type="match status" value="1"/>
</dbReference>
<protein>
    <submittedName>
        <fullName evidence="2">Putative Ig domain-containing protein</fullName>
    </submittedName>
</protein>
<evidence type="ECO:0000313" key="3">
    <source>
        <dbReference type="Proteomes" id="UP000278962"/>
    </source>
</evidence>
<dbReference type="InterPro" id="IPR013783">
    <property type="entry name" value="Ig-like_fold"/>
</dbReference>
<name>A0A660LAG6_9ACTN</name>
<dbReference type="PANTHER" id="PTHR37494:SF1">
    <property type="entry name" value="STAPHYLOCOCCUS AUREUS SURFACE PROTEIN A"/>
    <property type="match status" value="1"/>
</dbReference>
<organism evidence="2 3">
    <name type="scientific">Solirubrobacter pauli</name>
    <dbReference type="NCBI Taxonomy" id="166793"/>
    <lineage>
        <taxon>Bacteria</taxon>
        <taxon>Bacillati</taxon>
        <taxon>Actinomycetota</taxon>
        <taxon>Thermoleophilia</taxon>
        <taxon>Solirubrobacterales</taxon>
        <taxon>Solirubrobacteraceae</taxon>
        <taxon>Solirubrobacter</taxon>
    </lineage>
</organism>
<gene>
    <name evidence="2" type="ORF">C8N24_1382</name>
</gene>
<dbReference type="EMBL" id="RBIL01000001">
    <property type="protein sequence ID" value="RKQ91559.1"/>
    <property type="molecule type" value="Genomic_DNA"/>
</dbReference>
<keyword evidence="1" id="KW-0732">Signal</keyword>
<feature type="chain" id="PRO_5024815776" evidence="1">
    <location>
        <begin position="25"/>
        <end position="1149"/>
    </location>
</feature>
<reference evidence="2 3" key="1">
    <citation type="submission" date="2018-10" db="EMBL/GenBank/DDBJ databases">
        <title>Genomic Encyclopedia of Archaeal and Bacterial Type Strains, Phase II (KMG-II): from individual species to whole genera.</title>
        <authorList>
            <person name="Goeker M."/>
        </authorList>
    </citation>
    <scope>NUCLEOTIDE SEQUENCE [LARGE SCALE GENOMIC DNA]</scope>
    <source>
        <strain evidence="2 3">DSM 14954</strain>
    </source>
</reference>
<evidence type="ECO:0000313" key="2">
    <source>
        <dbReference type="EMBL" id="RKQ91559.1"/>
    </source>
</evidence>
<proteinExistence type="predicted"/>
<dbReference type="Pfam" id="PF05345">
    <property type="entry name" value="He_PIG"/>
    <property type="match status" value="4"/>
</dbReference>
<dbReference type="Gene3D" id="2.60.40.10">
    <property type="entry name" value="Immunoglobulins"/>
    <property type="match status" value="4"/>
</dbReference>
<accession>A0A660LAG6</accession>
<dbReference type="GO" id="GO:0005975">
    <property type="term" value="P:carbohydrate metabolic process"/>
    <property type="evidence" value="ECO:0007669"/>
    <property type="project" value="UniProtKB-ARBA"/>
</dbReference>
<feature type="signal peptide" evidence="1">
    <location>
        <begin position="1"/>
        <end position="24"/>
    </location>
</feature>
<dbReference type="GO" id="GO:0016020">
    <property type="term" value="C:membrane"/>
    <property type="evidence" value="ECO:0007669"/>
    <property type="project" value="InterPro"/>
</dbReference>
<dbReference type="InterPro" id="IPR015919">
    <property type="entry name" value="Cadherin-like_sf"/>
</dbReference>
<dbReference type="AlphaFoldDB" id="A0A660LAG6"/>
<evidence type="ECO:0000256" key="1">
    <source>
        <dbReference type="SAM" id="SignalP"/>
    </source>
</evidence>
<sequence>MRPTRLVLAASTLLALALPAAASAAAPLCSPVNCATATDSTRTVVLKPKTKAKKTTSLRVSVKFAPTGSTPKVTVTGPGGFKRKLSTTKTYRNVKPGRYVVTAEPIKGTDLATFATYRRTVAKVRKHAVGWVGVRYRQQVGTGTLVAQPSAVTAVTGDPNGTRTVTVQDPQGLIKVGSVLTAGVGPKTPGGMLVEVKSVTRQGDLAIAQADPAPLTAIGPQAEIISQPQLSMTAEDFARVANADPQADPGAFKQGSALKKLPDGLRSFNAKKDGGADKPFKCSSRAGAKLTGDVSFDAGTSVGVAWGGWLHPGTIKAHVGVTLKQAAKLKVEVFGEAKCELELELLPEDYRFTPWSFTVGPVPVVIVPKLNFLINGEAEIAASTAIEVDQSLNTSFGLAYDGDNFGPYGEAKAEFKTKYYEPAGSMNLKASVGPRLAFDFYDVAGPYLTAGIFMQLKADTDKSPWWRLSSGLQAGGGLRFKVWKFGFDYNKPDIWSKDWTVAQAKTQAPIALDGKAFPAGDNGVAYAAQVKTTRGTGKGYYVTDGALPAGLALNRTTGAITGTPTAHGTSSFQISVVDGEGKVARKDYAITIRTPALALTTTALENAQSGSPLRVGLTATGSTTPYTWTLKGDLPRGVTFDGGQLLGTPTQTGTFAFTVTVTGGDGKTASRAYKLTVLAPPLVIGTAATLPDGMDGVLYEQALVAEGGEGAYTWTVASGTLPAGVTLDPATGKLSGRPTAQGDNAFTVKVADTTGHSATKAVTLKVYPPGMVLTAPTFPTPLEGDPFSATLTALGGTGPYTWAVTAGALPGGLSLNAATGAITGTTTAGGTFAFTVTVTDSTNAQATKALQIDVTAEPSGTPVDLAALDCWSANGCMAVGFRATYLYDGTTWTKSADVSYYNPEGLSCFSATRCVMTGGGDAYTWDGSGSWTSIGRPAVSHGGTTTAVRYGSCFTATRCEIFGDEKVSNVNQGYSWRLDSGSWGRSVRMPNASYYGFDCLSATFCAAVQAGDGLTTFDGTSWSALQNTGLYNTRVSCSSTTSCMITGGYNDNVVRWSGSLGAPTSTGAGSVSYAVDCVVGGTFCAGFWRSGTFGTWDGTTWTKSAAVAGLVINDIECTSATKCIGVGNGAKWYVWDGTSWARQRGFAYN</sequence>
<dbReference type="Proteomes" id="UP000278962">
    <property type="component" value="Unassembled WGS sequence"/>
</dbReference>
<dbReference type="GO" id="GO:0005509">
    <property type="term" value="F:calcium ion binding"/>
    <property type="evidence" value="ECO:0007669"/>
    <property type="project" value="InterPro"/>
</dbReference>
<keyword evidence="3" id="KW-1185">Reference proteome</keyword>
<dbReference type="SUPFAM" id="SSF49313">
    <property type="entry name" value="Cadherin-like"/>
    <property type="match status" value="4"/>
</dbReference>
<comment type="caution">
    <text evidence="2">The sequence shown here is derived from an EMBL/GenBank/DDBJ whole genome shotgun (WGS) entry which is preliminary data.</text>
</comment>